<sequence>MVLGQRLLKGKSPLPNLHKKERKGMTNMDAKDTAQYVDLAMKNLHFMKMQRENVVSEVQRLMNHLSIEDVKAQLHK</sequence>
<feature type="region of interest" description="Disordered" evidence="1">
    <location>
        <begin position="1"/>
        <end position="29"/>
    </location>
</feature>
<dbReference type="AlphaFoldDB" id="H1LL32"/>
<organism evidence="2 3">
    <name type="scientific">Lentilactobacillus kisonensis F0435</name>
    <dbReference type="NCBI Taxonomy" id="797516"/>
    <lineage>
        <taxon>Bacteria</taxon>
        <taxon>Bacillati</taxon>
        <taxon>Bacillota</taxon>
        <taxon>Bacilli</taxon>
        <taxon>Lactobacillales</taxon>
        <taxon>Lactobacillaceae</taxon>
        <taxon>Lentilactobacillus</taxon>
    </lineage>
</organism>
<reference evidence="2 3" key="1">
    <citation type="submission" date="2011-09" db="EMBL/GenBank/DDBJ databases">
        <authorList>
            <person name="Weinstock G."/>
            <person name="Sodergren E."/>
            <person name="Clifton S."/>
            <person name="Fulton L."/>
            <person name="Fulton B."/>
            <person name="Courtney L."/>
            <person name="Fronick C."/>
            <person name="Harrison M."/>
            <person name="Strong C."/>
            <person name="Farmer C."/>
            <person name="Delahaunty K."/>
            <person name="Markovic C."/>
            <person name="Hall O."/>
            <person name="Minx P."/>
            <person name="Tomlinson C."/>
            <person name="Mitreva M."/>
            <person name="Hou S."/>
            <person name="Chen J."/>
            <person name="Wollam A."/>
            <person name="Pepin K.H."/>
            <person name="Johnson M."/>
            <person name="Bhonagiri V."/>
            <person name="Zhang X."/>
            <person name="Suruliraj S."/>
            <person name="Warren W."/>
            <person name="Chinwalla A."/>
            <person name="Mardis E.R."/>
            <person name="Wilson R.K."/>
        </authorList>
    </citation>
    <scope>NUCLEOTIDE SEQUENCE [LARGE SCALE GENOMIC DNA]</scope>
    <source>
        <strain evidence="2 3">F0435</strain>
    </source>
</reference>
<protein>
    <submittedName>
        <fullName evidence="2">Uncharacterized protein</fullName>
    </submittedName>
</protein>
<evidence type="ECO:0000313" key="3">
    <source>
        <dbReference type="Proteomes" id="UP000005025"/>
    </source>
</evidence>
<dbReference type="Proteomes" id="UP000005025">
    <property type="component" value="Unassembled WGS sequence"/>
</dbReference>
<name>H1LL32_9LACO</name>
<proteinExistence type="predicted"/>
<accession>H1LL32</accession>
<gene>
    <name evidence="2" type="ORF">HMPREF9104_03340</name>
</gene>
<dbReference type="PATRIC" id="fig|797516.3.peg.3001"/>
<dbReference type="HOGENOM" id="CLU_2649905_0_0_9"/>
<dbReference type="EMBL" id="AGRJ01000283">
    <property type="protein sequence ID" value="EHO45244.1"/>
    <property type="molecule type" value="Genomic_DNA"/>
</dbReference>
<evidence type="ECO:0000313" key="2">
    <source>
        <dbReference type="EMBL" id="EHO45244.1"/>
    </source>
</evidence>
<evidence type="ECO:0000256" key="1">
    <source>
        <dbReference type="SAM" id="MobiDB-lite"/>
    </source>
</evidence>
<comment type="caution">
    <text evidence="2">The sequence shown here is derived from an EMBL/GenBank/DDBJ whole genome shotgun (WGS) entry which is preliminary data.</text>
</comment>